<keyword evidence="1" id="KW-0812">Transmembrane</keyword>
<name>A0A510E6S8_9CREN</name>
<keyword evidence="1" id="KW-0472">Membrane</keyword>
<keyword evidence="1" id="KW-1133">Transmembrane helix</keyword>
<dbReference type="AlphaFoldDB" id="A0A510E6S8"/>
<dbReference type="Pfam" id="PF04173">
    <property type="entry name" value="DoxD"/>
    <property type="match status" value="1"/>
</dbReference>
<dbReference type="Proteomes" id="UP000325030">
    <property type="component" value="Chromosome"/>
</dbReference>
<dbReference type="EMBL" id="AP018929">
    <property type="protein sequence ID" value="BBG24955.1"/>
    <property type="molecule type" value="Genomic_DNA"/>
</dbReference>
<evidence type="ECO:0000313" key="3">
    <source>
        <dbReference type="EMBL" id="BBG24955.1"/>
    </source>
</evidence>
<dbReference type="EMBL" id="AP018930">
    <property type="protein sequence ID" value="BBG27738.1"/>
    <property type="molecule type" value="Genomic_DNA"/>
</dbReference>
<reference evidence="6" key="1">
    <citation type="submission" date="2018-09" db="EMBL/GenBank/DDBJ databases">
        <title>Complete Genome Sequencing of Sulfolobus sp. JCM 16834.</title>
        <authorList>
            <person name="Kato S."/>
            <person name="Itoh T."/>
            <person name="Ohkuma M."/>
        </authorList>
    </citation>
    <scope>NUCLEOTIDE SEQUENCE [LARGE SCALE GENOMIC DNA]</scope>
    <source>
        <strain evidence="6">IC-007</strain>
    </source>
</reference>
<dbReference type="KEGG" id="step:IC006_2289"/>
<evidence type="ECO:0000313" key="4">
    <source>
        <dbReference type="EMBL" id="BBG27738.1"/>
    </source>
</evidence>
<sequence length="178" mass="19612">MVEARQGSYWDVMFRLIAGSIWIVAGVLDKLLNPGFLNPDSTKYVGFTIQYFAEGSPIKGFLYSVAFPNPVLTGELVIIGEISFGVLFMSGMLTKLASTCALYTNLIYFLSAAWTGATEYGINLLLMGVDLYFLVNGAKRLSIDSMAPESPLWSTKLWFTAGSVLYLLVVIFLYLKGL</sequence>
<accession>A0A510DXM2</accession>
<protein>
    <recommendedName>
        <fullName evidence="2">TQO small subunit DoxD domain-containing protein</fullName>
    </recommendedName>
</protein>
<evidence type="ECO:0000313" key="6">
    <source>
        <dbReference type="Proteomes" id="UP000325030"/>
    </source>
</evidence>
<reference evidence="4 5" key="2">
    <citation type="journal article" date="2020" name="Int. J. Syst. Evol. Microbiol.">
        <title>Sulfuracidifex tepidarius gen. nov., sp. nov. and transfer of Sulfolobus metallicus Huber and Stetter 1992 to the genus Sulfuracidifex as Sulfuracidifex metallicus comb. nov.</title>
        <authorList>
            <person name="Itoh T."/>
            <person name="Miura T."/>
            <person name="Sakai H.D."/>
            <person name="Kato S."/>
            <person name="Ohkuma M."/>
            <person name="Takashina T."/>
        </authorList>
    </citation>
    <scope>NUCLEOTIDE SEQUENCE</scope>
    <source>
        <strain evidence="3 5">IC-006</strain>
        <strain evidence="4">IC-007</strain>
    </source>
</reference>
<gene>
    <name evidence="3" type="ORF">IC006_2289</name>
    <name evidence="4" type="ORF">IC007_2292</name>
</gene>
<keyword evidence="5" id="KW-1185">Reference proteome</keyword>
<feature type="domain" description="TQO small subunit DoxD" evidence="2">
    <location>
        <begin position="10"/>
        <end position="147"/>
    </location>
</feature>
<dbReference type="InterPro" id="IPR007301">
    <property type="entry name" value="DoxD"/>
</dbReference>
<proteinExistence type="predicted"/>
<feature type="transmembrane region" description="Helical" evidence="1">
    <location>
        <begin position="71"/>
        <end position="89"/>
    </location>
</feature>
<dbReference type="STRING" id="1294262.GCA_001316085_02589"/>
<evidence type="ECO:0000256" key="1">
    <source>
        <dbReference type="SAM" id="Phobius"/>
    </source>
</evidence>
<dbReference type="PANTHER" id="PTHR39157:SF1">
    <property type="entry name" value="DOXX FAMILY PROTEIN"/>
    <property type="match status" value="1"/>
</dbReference>
<accession>A0A510E6S8</accession>
<evidence type="ECO:0000259" key="2">
    <source>
        <dbReference type="Pfam" id="PF04173"/>
    </source>
</evidence>
<evidence type="ECO:0000313" key="5">
    <source>
        <dbReference type="Proteomes" id="UP000322983"/>
    </source>
</evidence>
<organism evidence="4 6">
    <name type="scientific">Sulfuracidifex tepidarius</name>
    <dbReference type="NCBI Taxonomy" id="1294262"/>
    <lineage>
        <taxon>Archaea</taxon>
        <taxon>Thermoproteota</taxon>
        <taxon>Thermoprotei</taxon>
        <taxon>Sulfolobales</taxon>
        <taxon>Sulfolobaceae</taxon>
        <taxon>Sulfuracidifex</taxon>
    </lineage>
</organism>
<feature type="transmembrane region" description="Helical" evidence="1">
    <location>
        <begin position="157"/>
        <end position="175"/>
    </location>
</feature>
<dbReference type="PANTHER" id="PTHR39157">
    <property type="entry name" value="INTEGRAL MEMBRANE PROTEIN-RELATED"/>
    <property type="match status" value="1"/>
</dbReference>
<feature type="transmembrane region" description="Helical" evidence="1">
    <location>
        <begin position="12"/>
        <end position="28"/>
    </location>
</feature>
<dbReference type="Proteomes" id="UP000322983">
    <property type="component" value="Chromosome"/>
</dbReference>